<organism evidence="3 4">
    <name type="scientific">Clohesyomyces aquaticus</name>
    <dbReference type="NCBI Taxonomy" id="1231657"/>
    <lineage>
        <taxon>Eukaryota</taxon>
        <taxon>Fungi</taxon>
        <taxon>Dikarya</taxon>
        <taxon>Ascomycota</taxon>
        <taxon>Pezizomycotina</taxon>
        <taxon>Dothideomycetes</taxon>
        <taxon>Pleosporomycetidae</taxon>
        <taxon>Pleosporales</taxon>
        <taxon>Lindgomycetaceae</taxon>
        <taxon>Clohesyomyces</taxon>
    </lineage>
</organism>
<dbReference type="STRING" id="1231657.A0A1Y1ZQW4"/>
<dbReference type="EMBL" id="MCFA01000049">
    <property type="protein sequence ID" value="ORY12594.1"/>
    <property type="molecule type" value="Genomic_DNA"/>
</dbReference>
<dbReference type="InterPro" id="IPR050300">
    <property type="entry name" value="GDXG_lipolytic_enzyme"/>
</dbReference>
<dbReference type="Gene3D" id="3.40.50.1820">
    <property type="entry name" value="alpha/beta hydrolase"/>
    <property type="match status" value="1"/>
</dbReference>
<dbReference type="PANTHER" id="PTHR48081:SF8">
    <property type="entry name" value="ALPHA_BETA HYDROLASE FOLD-3 DOMAIN-CONTAINING PROTEIN-RELATED"/>
    <property type="match status" value="1"/>
</dbReference>
<protein>
    <submittedName>
        <fullName evidence="3">Alpha/beta hydrolase fold-domain-containing protein</fullName>
    </submittedName>
</protein>
<dbReference type="OrthoDB" id="408631at2759"/>
<dbReference type="Pfam" id="PF07859">
    <property type="entry name" value="Abhydrolase_3"/>
    <property type="match status" value="1"/>
</dbReference>
<reference evidence="3 4" key="1">
    <citation type="submission" date="2016-07" db="EMBL/GenBank/DDBJ databases">
        <title>Pervasive Adenine N6-methylation of Active Genes in Fungi.</title>
        <authorList>
            <consortium name="DOE Joint Genome Institute"/>
            <person name="Mondo S.J."/>
            <person name="Dannebaum R.O."/>
            <person name="Kuo R.C."/>
            <person name="Labutti K."/>
            <person name="Haridas S."/>
            <person name="Kuo A."/>
            <person name="Salamov A."/>
            <person name="Ahrendt S.R."/>
            <person name="Lipzen A."/>
            <person name="Sullivan W."/>
            <person name="Andreopoulos W.B."/>
            <person name="Clum A."/>
            <person name="Lindquist E."/>
            <person name="Daum C."/>
            <person name="Ramamoorthy G.K."/>
            <person name="Gryganskyi A."/>
            <person name="Culley D."/>
            <person name="Magnuson J.K."/>
            <person name="James T.Y."/>
            <person name="O'Malley M.A."/>
            <person name="Stajich J.E."/>
            <person name="Spatafora J.W."/>
            <person name="Visel A."/>
            <person name="Grigoriev I.V."/>
        </authorList>
    </citation>
    <scope>NUCLEOTIDE SEQUENCE [LARGE SCALE GENOMIC DNA]</scope>
    <source>
        <strain evidence="3 4">CBS 115471</strain>
    </source>
</reference>
<sequence>MLLQFLYTKLAILPRLFQPSYDATFSILPFWQRWRLLLILQPINLLVPIITAQDWLFNNRYSVVWIPVRDGSKRRCLVYLPPGHTKPTSSSAPLTSLNKVPRKLLPLHIDIHPGAFIGGFPEHSTRWCSHLSTTTSTIVISLSHRLAPRNLFPAAHNDIDDLVSWILVHAEQEFGADPGMLTIGGSSAGANLALSAAIMLQKQNQEQDQSGRGGGYVANAFLGFYTPLDLRITPPEKPRPANFPSKDPMAVLIPLYTSYYAAPIMQQEAQNPRLNPIVAEVGDLPRDMLFIVPEIDILVHEQLSFVERVRGELERGGDGGTRERRVDAKVIERAFHGWVECTFPDSISFLSDD</sequence>
<comment type="caution">
    <text evidence="3">The sequence shown here is derived from an EMBL/GenBank/DDBJ whole genome shotgun (WGS) entry which is preliminary data.</text>
</comment>
<dbReference type="InterPro" id="IPR013094">
    <property type="entry name" value="AB_hydrolase_3"/>
</dbReference>
<proteinExistence type="predicted"/>
<dbReference type="Proteomes" id="UP000193144">
    <property type="component" value="Unassembled WGS sequence"/>
</dbReference>
<dbReference type="PANTHER" id="PTHR48081">
    <property type="entry name" value="AB HYDROLASE SUPERFAMILY PROTEIN C4A8.06C"/>
    <property type="match status" value="1"/>
</dbReference>
<dbReference type="GO" id="GO:0016787">
    <property type="term" value="F:hydrolase activity"/>
    <property type="evidence" value="ECO:0007669"/>
    <property type="project" value="UniProtKB-KW"/>
</dbReference>
<keyword evidence="1 3" id="KW-0378">Hydrolase</keyword>
<dbReference type="InterPro" id="IPR029058">
    <property type="entry name" value="AB_hydrolase_fold"/>
</dbReference>
<name>A0A1Y1ZQW4_9PLEO</name>
<dbReference type="AlphaFoldDB" id="A0A1Y1ZQW4"/>
<evidence type="ECO:0000259" key="2">
    <source>
        <dbReference type="Pfam" id="PF07859"/>
    </source>
</evidence>
<evidence type="ECO:0000313" key="3">
    <source>
        <dbReference type="EMBL" id="ORY12594.1"/>
    </source>
</evidence>
<keyword evidence="4" id="KW-1185">Reference proteome</keyword>
<gene>
    <name evidence="3" type="ORF">BCR34DRAFT_482321</name>
</gene>
<evidence type="ECO:0000256" key="1">
    <source>
        <dbReference type="ARBA" id="ARBA00022801"/>
    </source>
</evidence>
<dbReference type="SUPFAM" id="SSF53474">
    <property type="entry name" value="alpha/beta-Hydrolases"/>
    <property type="match status" value="1"/>
</dbReference>
<accession>A0A1Y1ZQW4</accession>
<feature type="domain" description="Alpha/beta hydrolase fold-3" evidence="2">
    <location>
        <begin position="110"/>
        <end position="311"/>
    </location>
</feature>
<evidence type="ECO:0000313" key="4">
    <source>
        <dbReference type="Proteomes" id="UP000193144"/>
    </source>
</evidence>